<dbReference type="AlphaFoldDB" id="A0AAP0I3S0"/>
<gene>
    <name evidence="1" type="ORF">Syun_024011</name>
</gene>
<reference evidence="1 2" key="1">
    <citation type="submission" date="2024-01" db="EMBL/GenBank/DDBJ databases">
        <title>Genome assemblies of Stephania.</title>
        <authorList>
            <person name="Yang L."/>
        </authorList>
    </citation>
    <scope>NUCLEOTIDE SEQUENCE [LARGE SCALE GENOMIC DNA]</scope>
    <source>
        <strain evidence="1">YNDBR</strain>
        <tissue evidence="1">Leaf</tissue>
    </source>
</reference>
<protein>
    <submittedName>
        <fullName evidence="1">Uncharacterized protein</fullName>
    </submittedName>
</protein>
<keyword evidence="2" id="KW-1185">Reference proteome</keyword>
<name>A0AAP0I3S0_9MAGN</name>
<dbReference type="Proteomes" id="UP001420932">
    <property type="component" value="Unassembled WGS sequence"/>
</dbReference>
<sequence length="165" mass="19370">MGSIGRFARHRFHDRSPAHDILRMEVEAQNQKTAQNQIESVEHIYRRGLREGLIQGNRNKDEIIPSNRGVVTIMEENDNMGDNLEENYSGERETKDEWKEERMKREFWSDLVKKRRELLKLWWVLGTFCNVYEGPKAKTRSMCSRTQNSKCEIDLGSAAHSVLDM</sequence>
<proteinExistence type="predicted"/>
<evidence type="ECO:0000313" key="1">
    <source>
        <dbReference type="EMBL" id="KAK9108000.1"/>
    </source>
</evidence>
<comment type="caution">
    <text evidence="1">The sequence shown here is derived from an EMBL/GenBank/DDBJ whole genome shotgun (WGS) entry which is preliminary data.</text>
</comment>
<evidence type="ECO:0000313" key="2">
    <source>
        <dbReference type="Proteomes" id="UP001420932"/>
    </source>
</evidence>
<accession>A0AAP0I3S0</accession>
<dbReference type="EMBL" id="JBBNAF010000010">
    <property type="protein sequence ID" value="KAK9108000.1"/>
    <property type="molecule type" value="Genomic_DNA"/>
</dbReference>
<organism evidence="1 2">
    <name type="scientific">Stephania yunnanensis</name>
    <dbReference type="NCBI Taxonomy" id="152371"/>
    <lineage>
        <taxon>Eukaryota</taxon>
        <taxon>Viridiplantae</taxon>
        <taxon>Streptophyta</taxon>
        <taxon>Embryophyta</taxon>
        <taxon>Tracheophyta</taxon>
        <taxon>Spermatophyta</taxon>
        <taxon>Magnoliopsida</taxon>
        <taxon>Ranunculales</taxon>
        <taxon>Menispermaceae</taxon>
        <taxon>Menispermoideae</taxon>
        <taxon>Cissampelideae</taxon>
        <taxon>Stephania</taxon>
    </lineage>
</organism>